<name>A0ABP0UK94_9BRYO</name>
<keyword evidence="3" id="KW-1185">Reference proteome</keyword>
<organism evidence="2 3">
    <name type="scientific">Sphagnum troendelagicum</name>
    <dbReference type="NCBI Taxonomy" id="128251"/>
    <lineage>
        <taxon>Eukaryota</taxon>
        <taxon>Viridiplantae</taxon>
        <taxon>Streptophyta</taxon>
        <taxon>Embryophyta</taxon>
        <taxon>Bryophyta</taxon>
        <taxon>Sphagnophytina</taxon>
        <taxon>Sphagnopsida</taxon>
        <taxon>Sphagnales</taxon>
        <taxon>Sphagnaceae</taxon>
        <taxon>Sphagnum</taxon>
    </lineage>
</organism>
<sequence length="101" mass="10596">MSGSEQAQQSSAKVETESAPQAVASSSSSCRKKKSESTTFFGDVLDHIDEFVHASMEEHKSCLKKTLNKMFGMSKAVGTGAGTTNTSAPVENSMSTPATSD</sequence>
<feature type="region of interest" description="Disordered" evidence="1">
    <location>
        <begin position="78"/>
        <end position="101"/>
    </location>
</feature>
<protein>
    <submittedName>
        <fullName evidence="2">Uncharacterized protein</fullName>
    </submittedName>
</protein>
<evidence type="ECO:0000256" key="1">
    <source>
        <dbReference type="SAM" id="MobiDB-lite"/>
    </source>
</evidence>
<feature type="region of interest" description="Disordered" evidence="1">
    <location>
        <begin position="1"/>
        <end position="37"/>
    </location>
</feature>
<feature type="compositionally biased region" description="Polar residues" evidence="1">
    <location>
        <begin position="82"/>
        <end position="101"/>
    </location>
</feature>
<dbReference type="PANTHER" id="PTHR33622">
    <property type="entry name" value="OS03G0724500 PROTEIN"/>
    <property type="match status" value="1"/>
</dbReference>
<reference evidence="2" key="1">
    <citation type="submission" date="2024-02" db="EMBL/GenBank/DDBJ databases">
        <authorList>
            <consortium name="ELIXIR-Norway"/>
            <consortium name="Elixir Norway"/>
        </authorList>
    </citation>
    <scope>NUCLEOTIDE SEQUENCE</scope>
</reference>
<evidence type="ECO:0000313" key="2">
    <source>
        <dbReference type="EMBL" id="CAK9223533.1"/>
    </source>
</evidence>
<dbReference type="PANTHER" id="PTHR33622:SF10">
    <property type="entry name" value="MARKER FOR OXIDATIVE STRESS RESPONSE PROTEIN"/>
    <property type="match status" value="1"/>
</dbReference>
<evidence type="ECO:0000313" key="3">
    <source>
        <dbReference type="Proteomes" id="UP001497512"/>
    </source>
</evidence>
<dbReference type="EMBL" id="OZ019896">
    <property type="protein sequence ID" value="CAK9223533.1"/>
    <property type="molecule type" value="Genomic_DNA"/>
</dbReference>
<proteinExistence type="predicted"/>
<accession>A0ABP0UK94</accession>
<feature type="compositionally biased region" description="Polar residues" evidence="1">
    <location>
        <begin position="1"/>
        <end position="13"/>
    </location>
</feature>
<gene>
    <name evidence="2" type="ORF">CSSPTR1EN2_LOCUS16879</name>
</gene>
<dbReference type="Proteomes" id="UP001497512">
    <property type="component" value="Chromosome 4"/>
</dbReference>
<feature type="compositionally biased region" description="Low complexity" evidence="1">
    <location>
        <begin position="18"/>
        <end position="29"/>
    </location>
</feature>